<dbReference type="InterPro" id="IPR051271">
    <property type="entry name" value="2C-system_Tx_regulators"/>
</dbReference>
<sequence length="246" mass="27983">MTGTNKKYNCLIVDDEPPAREVLQRYISRVPMLHMEAACGNAIQAAMILKQQDIDILFLDIQMPQLSGLELIGTLLNPPKIILTTAFEQYAIKAFELGVSDYLLKPIQFERFLKAVMKVLPEQHPKPQSNPLSSVGLNTPFLYFRAERKMVKVQLDEIEYIESLKDYVKIHTTKGTVITKYAMASLEAMLSTTTFIRVHRSYLVAISRIDSYTPEDIYIASKVIPIGKKYQMKVIDSLSNTNTDYP</sequence>
<feature type="domain" description="HTH LytTR-type" evidence="3">
    <location>
        <begin position="142"/>
        <end position="240"/>
    </location>
</feature>
<dbReference type="PROSITE" id="PS50110">
    <property type="entry name" value="RESPONSE_REGULATORY"/>
    <property type="match status" value="1"/>
</dbReference>
<name>A0A366L603_9SPHI</name>
<evidence type="ECO:0000259" key="2">
    <source>
        <dbReference type="PROSITE" id="PS50110"/>
    </source>
</evidence>
<evidence type="ECO:0000256" key="1">
    <source>
        <dbReference type="PROSITE-ProRule" id="PRU00169"/>
    </source>
</evidence>
<dbReference type="Proteomes" id="UP000252081">
    <property type="component" value="Unassembled WGS sequence"/>
</dbReference>
<keyword evidence="1" id="KW-0597">Phosphoprotein</keyword>
<dbReference type="RefSeq" id="WP_113948094.1">
    <property type="nucleotide sequence ID" value="NZ_QNQU01000005.1"/>
</dbReference>
<keyword evidence="4" id="KW-0238">DNA-binding</keyword>
<dbReference type="InterPro" id="IPR007492">
    <property type="entry name" value="LytTR_DNA-bd_dom"/>
</dbReference>
<feature type="domain" description="Response regulatory" evidence="2">
    <location>
        <begin position="9"/>
        <end position="120"/>
    </location>
</feature>
<evidence type="ECO:0000313" key="4">
    <source>
        <dbReference type="EMBL" id="RBQ08919.1"/>
    </source>
</evidence>
<dbReference type="Gene3D" id="3.40.50.2300">
    <property type="match status" value="1"/>
</dbReference>
<dbReference type="InterPro" id="IPR001789">
    <property type="entry name" value="Sig_transdc_resp-reg_receiver"/>
</dbReference>
<dbReference type="GO" id="GO:0003677">
    <property type="term" value="F:DNA binding"/>
    <property type="evidence" value="ECO:0007669"/>
    <property type="project" value="UniProtKB-KW"/>
</dbReference>
<dbReference type="SMART" id="SM00448">
    <property type="entry name" value="REC"/>
    <property type="match status" value="1"/>
</dbReference>
<dbReference type="PROSITE" id="PS50930">
    <property type="entry name" value="HTH_LYTTR"/>
    <property type="match status" value="1"/>
</dbReference>
<evidence type="ECO:0000313" key="5">
    <source>
        <dbReference type="Proteomes" id="UP000252081"/>
    </source>
</evidence>
<dbReference type="EMBL" id="QNQU01000005">
    <property type="protein sequence ID" value="RBQ08919.1"/>
    <property type="molecule type" value="Genomic_DNA"/>
</dbReference>
<dbReference type="SUPFAM" id="SSF52172">
    <property type="entry name" value="CheY-like"/>
    <property type="match status" value="1"/>
</dbReference>
<reference evidence="4 5" key="1">
    <citation type="submission" date="2018-07" db="EMBL/GenBank/DDBJ databases">
        <title>A draft genome of a endophytic bacteria, a new species of Pedobacter.</title>
        <authorList>
            <person name="Zhang Z.D."/>
            <person name="Chen Z.J."/>
        </authorList>
    </citation>
    <scope>NUCLEOTIDE SEQUENCE [LARGE SCALE GENOMIC DNA]</scope>
    <source>
        <strain evidence="4 5">RS10</strain>
    </source>
</reference>
<dbReference type="OrthoDB" id="9787344at2"/>
<dbReference type="PANTHER" id="PTHR45526:SF1">
    <property type="entry name" value="TRANSCRIPTIONAL REGULATORY PROTEIN DCUR-RELATED"/>
    <property type="match status" value="1"/>
</dbReference>
<evidence type="ECO:0000259" key="3">
    <source>
        <dbReference type="PROSITE" id="PS50930"/>
    </source>
</evidence>
<comment type="caution">
    <text evidence="4">The sequence shown here is derived from an EMBL/GenBank/DDBJ whole genome shotgun (WGS) entry which is preliminary data.</text>
</comment>
<protein>
    <submittedName>
        <fullName evidence="4">DNA-binding response regulator</fullName>
    </submittedName>
</protein>
<dbReference type="Pfam" id="PF00072">
    <property type="entry name" value="Response_reg"/>
    <property type="match status" value="1"/>
</dbReference>
<dbReference type="Pfam" id="PF04397">
    <property type="entry name" value="LytTR"/>
    <property type="match status" value="1"/>
</dbReference>
<dbReference type="GO" id="GO:0000156">
    <property type="term" value="F:phosphorelay response regulator activity"/>
    <property type="evidence" value="ECO:0007669"/>
    <property type="project" value="TreeGrafter"/>
</dbReference>
<keyword evidence="5" id="KW-1185">Reference proteome</keyword>
<dbReference type="SMART" id="SM00850">
    <property type="entry name" value="LytTR"/>
    <property type="match status" value="1"/>
</dbReference>
<dbReference type="Gene3D" id="2.40.50.1020">
    <property type="entry name" value="LytTr DNA-binding domain"/>
    <property type="match status" value="1"/>
</dbReference>
<proteinExistence type="predicted"/>
<accession>A0A366L603</accession>
<dbReference type="AlphaFoldDB" id="A0A366L603"/>
<gene>
    <name evidence="4" type="ORF">DRW42_06835</name>
</gene>
<organism evidence="4 5">
    <name type="scientific">Pedobacter miscanthi</name>
    <dbReference type="NCBI Taxonomy" id="2259170"/>
    <lineage>
        <taxon>Bacteria</taxon>
        <taxon>Pseudomonadati</taxon>
        <taxon>Bacteroidota</taxon>
        <taxon>Sphingobacteriia</taxon>
        <taxon>Sphingobacteriales</taxon>
        <taxon>Sphingobacteriaceae</taxon>
        <taxon>Pedobacter</taxon>
    </lineage>
</organism>
<dbReference type="InterPro" id="IPR011006">
    <property type="entry name" value="CheY-like_superfamily"/>
</dbReference>
<feature type="modified residue" description="4-aspartylphosphate" evidence="1">
    <location>
        <position position="60"/>
    </location>
</feature>
<dbReference type="PANTHER" id="PTHR45526">
    <property type="entry name" value="TRANSCRIPTIONAL REGULATORY PROTEIN DPIA"/>
    <property type="match status" value="1"/>
</dbReference>